<evidence type="ECO:0000256" key="1">
    <source>
        <dbReference type="SAM" id="MobiDB-lite"/>
    </source>
</evidence>
<feature type="compositionally biased region" description="Basic and acidic residues" evidence="1">
    <location>
        <begin position="88"/>
        <end position="98"/>
    </location>
</feature>
<gene>
    <name evidence="2" type="ORF">KAM343_31050</name>
</gene>
<dbReference type="RefSeq" id="WP_223916680.1">
    <property type="nucleotide sequence ID" value="NZ_BPNG01000070.1"/>
</dbReference>
<evidence type="ECO:0000313" key="2">
    <source>
        <dbReference type="EMBL" id="GJA42309.1"/>
    </source>
</evidence>
<proteinExistence type="predicted"/>
<organism evidence="2 3">
    <name type="scientific">Aeromonas caviae</name>
    <name type="common">Aeromonas punctata</name>
    <dbReference type="NCBI Taxonomy" id="648"/>
    <lineage>
        <taxon>Bacteria</taxon>
        <taxon>Pseudomonadati</taxon>
        <taxon>Pseudomonadota</taxon>
        <taxon>Gammaproteobacteria</taxon>
        <taxon>Aeromonadales</taxon>
        <taxon>Aeromonadaceae</taxon>
        <taxon>Aeromonas</taxon>
    </lineage>
</organism>
<dbReference type="Proteomes" id="UP000886939">
    <property type="component" value="Unassembled WGS sequence"/>
</dbReference>
<name>A0AAV4YN05_AERCA</name>
<evidence type="ECO:0000313" key="3">
    <source>
        <dbReference type="Proteomes" id="UP000886939"/>
    </source>
</evidence>
<dbReference type="EMBL" id="BPNI01000073">
    <property type="protein sequence ID" value="GJA42309.1"/>
    <property type="molecule type" value="Genomic_DNA"/>
</dbReference>
<feature type="region of interest" description="Disordered" evidence="1">
    <location>
        <begin position="79"/>
        <end position="98"/>
    </location>
</feature>
<accession>A0AAV4YN05</accession>
<dbReference type="AlphaFoldDB" id="A0AAV4YN05"/>
<comment type="caution">
    <text evidence="2">The sequence shown here is derived from an EMBL/GenBank/DDBJ whole genome shotgun (WGS) entry which is preliminary data.</text>
</comment>
<sequence>MNNAFKYVRPANSLHNGTGYPIVMLNDHKWHSLDADWETLVVAKELVSNYVSQPRRISPLIRTFPSAYVYQNAIQQVESQKRNSYPDQRTKYEGDPES</sequence>
<protein>
    <submittedName>
        <fullName evidence="2">Uncharacterized protein</fullName>
    </submittedName>
</protein>
<reference evidence="2" key="1">
    <citation type="submission" date="2021-07" db="EMBL/GenBank/DDBJ databases">
        <title>Draft genome sequence of carbapenem-resistant Aeromonas spp. in Japan.</title>
        <authorList>
            <person name="Maehana S."/>
            <person name="Suzuki M."/>
            <person name="Kitasato H."/>
        </authorList>
    </citation>
    <scope>NUCLEOTIDE SEQUENCE</scope>
    <source>
        <strain evidence="2">KAM343</strain>
    </source>
</reference>